<dbReference type="PANTHER" id="PTHR31050:SF3">
    <property type="entry name" value="OS08G0412800 PROTEIN"/>
    <property type="match status" value="1"/>
</dbReference>
<protein>
    <submittedName>
        <fullName evidence="1">Uncharacterized protein</fullName>
    </submittedName>
</protein>
<proteinExistence type="predicted"/>
<dbReference type="Proteomes" id="UP001327560">
    <property type="component" value="Chromosome 3"/>
</dbReference>
<keyword evidence="2" id="KW-1185">Reference proteome</keyword>
<dbReference type="PANTHER" id="PTHR31050">
    <property type="entry name" value="OS08G0413200 PROTEIN"/>
    <property type="match status" value="1"/>
</dbReference>
<gene>
    <name evidence="1" type="ORF">Cni_G10551</name>
</gene>
<evidence type="ECO:0000313" key="2">
    <source>
        <dbReference type="Proteomes" id="UP001327560"/>
    </source>
</evidence>
<evidence type="ECO:0000313" key="1">
    <source>
        <dbReference type="EMBL" id="WOL01834.1"/>
    </source>
</evidence>
<dbReference type="AlphaFoldDB" id="A0AAQ3K5Y8"/>
<sequence>MKEFNHKDIYRQMEIVCYKGRFTVKPMASDGIPSSMLRKDLGRQRSPSLLSAGVVLAIDEGKERWQRGGGKVEQIGACESAYGAKRVAEVQSVMRVEAAYLNGKEANCFDTHDVDELVWFKMINSVGGRESVVKLSYSIWEGIKWEESRVRCNGGGDEKVERVGEYRGGAGTTRKFRRGGGGARKR</sequence>
<organism evidence="1 2">
    <name type="scientific">Canna indica</name>
    <name type="common">Indian-shot</name>
    <dbReference type="NCBI Taxonomy" id="4628"/>
    <lineage>
        <taxon>Eukaryota</taxon>
        <taxon>Viridiplantae</taxon>
        <taxon>Streptophyta</taxon>
        <taxon>Embryophyta</taxon>
        <taxon>Tracheophyta</taxon>
        <taxon>Spermatophyta</taxon>
        <taxon>Magnoliopsida</taxon>
        <taxon>Liliopsida</taxon>
        <taxon>Zingiberales</taxon>
        <taxon>Cannaceae</taxon>
        <taxon>Canna</taxon>
    </lineage>
</organism>
<accession>A0AAQ3K5Y8</accession>
<dbReference type="EMBL" id="CP136892">
    <property type="protein sequence ID" value="WOL01834.1"/>
    <property type="molecule type" value="Genomic_DNA"/>
</dbReference>
<name>A0AAQ3K5Y8_9LILI</name>
<reference evidence="1 2" key="1">
    <citation type="submission" date="2023-10" db="EMBL/GenBank/DDBJ databases">
        <title>Chromosome-scale genome assembly provides insights into flower coloration mechanisms of Canna indica.</title>
        <authorList>
            <person name="Li C."/>
        </authorList>
    </citation>
    <scope>NUCLEOTIDE SEQUENCE [LARGE SCALE GENOMIC DNA]</scope>
    <source>
        <tissue evidence="1">Flower</tissue>
    </source>
</reference>